<gene>
    <name evidence="1" type="ORF">PsYK624_142010</name>
</gene>
<accession>A0A9P3GPI7</accession>
<evidence type="ECO:0000313" key="1">
    <source>
        <dbReference type="EMBL" id="GJE97979.1"/>
    </source>
</evidence>
<protein>
    <submittedName>
        <fullName evidence="1">Uncharacterized protein</fullName>
    </submittedName>
</protein>
<comment type="caution">
    <text evidence="1">The sequence shown here is derived from an EMBL/GenBank/DDBJ whole genome shotgun (WGS) entry which is preliminary data.</text>
</comment>
<keyword evidence="2" id="KW-1185">Reference proteome</keyword>
<name>A0A9P3GPI7_9APHY</name>
<dbReference type="EMBL" id="BPQB01000080">
    <property type="protein sequence ID" value="GJE97979.1"/>
    <property type="molecule type" value="Genomic_DNA"/>
</dbReference>
<dbReference type="Proteomes" id="UP000703269">
    <property type="component" value="Unassembled WGS sequence"/>
</dbReference>
<sequence length="172" mass="18598">MSSVSLVSGEFDTGGSVLECPSSRSNASLKFRTQAFQAGEACNVISSPIVTLRIHAAPSVNRSVKDARGPSYLAPVRRLTFVQAQRVKTPLVRMSDARHPRALGLRHSQHVAVNMRHAGESSCTLQGCGHASPRIFQQDWDDCHNCSSVSVCRHRCRAAGGRLRSSVCRGGE</sequence>
<reference evidence="1 2" key="1">
    <citation type="submission" date="2021-08" db="EMBL/GenBank/DDBJ databases">
        <title>Draft Genome Sequence of Phanerochaete sordida strain YK-624.</title>
        <authorList>
            <person name="Mori T."/>
            <person name="Dohra H."/>
            <person name="Suzuki T."/>
            <person name="Kawagishi H."/>
            <person name="Hirai H."/>
        </authorList>
    </citation>
    <scope>NUCLEOTIDE SEQUENCE [LARGE SCALE GENOMIC DNA]</scope>
    <source>
        <strain evidence="1 2">YK-624</strain>
    </source>
</reference>
<evidence type="ECO:0000313" key="2">
    <source>
        <dbReference type="Proteomes" id="UP000703269"/>
    </source>
</evidence>
<dbReference type="AlphaFoldDB" id="A0A9P3GPI7"/>
<organism evidence="1 2">
    <name type="scientific">Phanerochaete sordida</name>
    <dbReference type="NCBI Taxonomy" id="48140"/>
    <lineage>
        <taxon>Eukaryota</taxon>
        <taxon>Fungi</taxon>
        <taxon>Dikarya</taxon>
        <taxon>Basidiomycota</taxon>
        <taxon>Agaricomycotina</taxon>
        <taxon>Agaricomycetes</taxon>
        <taxon>Polyporales</taxon>
        <taxon>Phanerochaetaceae</taxon>
        <taxon>Phanerochaete</taxon>
    </lineage>
</organism>
<proteinExistence type="predicted"/>